<reference evidence="8 9" key="1">
    <citation type="journal article" date="2006" name="Nature">
        <title>Insights from the genome of the biotrophic fungal plant pathogen Ustilago maydis.</title>
        <authorList>
            <person name="Kamper J."/>
            <person name="Kahmann R."/>
            <person name="Bolker M."/>
            <person name="Ma L.J."/>
            <person name="Brefort T."/>
            <person name="Saville B.J."/>
            <person name="Banuett F."/>
            <person name="Kronstad J.W."/>
            <person name="Gold S.E."/>
            <person name="Muller O."/>
            <person name="Perlin M.H."/>
            <person name="Wosten H.A."/>
            <person name="de Vries R."/>
            <person name="Ruiz-Herrera J."/>
            <person name="Reynaga-Pena C.G."/>
            <person name="Snetselaar K."/>
            <person name="McCann M."/>
            <person name="Perez-Martin J."/>
            <person name="Feldbrugge M."/>
            <person name="Basse C.W."/>
            <person name="Steinberg G."/>
            <person name="Ibeas J.I."/>
            <person name="Holloman W."/>
            <person name="Guzman P."/>
            <person name="Farman M."/>
            <person name="Stajich J.E."/>
            <person name="Sentandreu R."/>
            <person name="Gonzalez-Prieto J.M."/>
            <person name="Kennell J.C."/>
            <person name="Molina L."/>
            <person name="Schirawski J."/>
            <person name="Mendoza-Mendoza A."/>
            <person name="Greilinger D."/>
            <person name="Munch K."/>
            <person name="Rossel N."/>
            <person name="Scherer M."/>
            <person name="Vranes M."/>
            <person name="Ladendorf O."/>
            <person name="Vincon V."/>
            <person name="Fuchs U."/>
            <person name="Sandrock B."/>
            <person name="Meng S."/>
            <person name="Ho E.C."/>
            <person name="Cahill M.J."/>
            <person name="Boyce K.J."/>
            <person name="Klose J."/>
            <person name="Klosterman S.J."/>
            <person name="Deelstra H.J."/>
            <person name="Ortiz-Castellanos L."/>
            <person name="Li W."/>
            <person name="Sanchez-Alonso P."/>
            <person name="Schreier P.H."/>
            <person name="Hauser-Hahn I."/>
            <person name="Vaupel M."/>
            <person name="Koopmann E."/>
            <person name="Friedrich G."/>
            <person name="Voss H."/>
            <person name="Schluter T."/>
            <person name="Margolis J."/>
            <person name="Platt D."/>
            <person name="Swimmer C."/>
            <person name="Gnirke A."/>
            <person name="Chen F."/>
            <person name="Vysotskaia V."/>
            <person name="Mannhaupt G."/>
            <person name="Guldener U."/>
            <person name="Munsterkotter M."/>
            <person name="Haase D."/>
            <person name="Oesterheld M."/>
            <person name="Mewes H.W."/>
            <person name="Mauceli E.W."/>
            <person name="DeCaprio D."/>
            <person name="Wade C.M."/>
            <person name="Butler J."/>
            <person name="Young S."/>
            <person name="Jaffe D.B."/>
            <person name="Calvo S."/>
            <person name="Nusbaum C."/>
            <person name="Galagan J."/>
            <person name="Birren B.W."/>
        </authorList>
    </citation>
    <scope>NUCLEOTIDE SEQUENCE [LARGE SCALE GENOMIC DNA]</scope>
    <source>
        <strain evidence="9">DSM 14603 / FGSC 9021 / UM521</strain>
    </source>
</reference>
<feature type="compositionally biased region" description="Basic and acidic residues" evidence="5">
    <location>
        <begin position="454"/>
        <end position="474"/>
    </location>
</feature>
<evidence type="ECO:0000256" key="2">
    <source>
        <dbReference type="ARBA" id="ARBA00022618"/>
    </source>
</evidence>
<dbReference type="InterPro" id="IPR041221">
    <property type="entry name" value="APC1_C"/>
</dbReference>
<dbReference type="PANTHER" id="PTHR12827:SF3">
    <property type="entry name" value="ANAPHASE-PROMOTING COMPLEX SUBUNIT 1"/>
    <property type="match status" value="1"/>
</dbReference>
<dbReference type="InterPro" id="IPR011989">
    <property type="entry name" value="ARM-like"/>
</dbReference>
<sequence length="2077" mass="226769">MSAAQRISQRVAHSAARSTASEADIMSMGEPSELLARLQKIRARSTATTQGCSVSYAPRSDVSTAENQHSDGTQNPASSRDELEWKDRLLTWTRGNTLMRTFSFSSPVLQSFWTLFQVSSPDTILVAPGKARINQHADSLVRALCVFFEQAVHIHFPGTGEQVDMDLPFRFSKAFPAPVGVLIQRQIELEDERIASRLRQPVTASSLPQTSSNAGFPFPDLSNSSDSVYNLSNILDEYDLASTSQIHQDPARILPMVFYLSRCYDDLVPVDRYPQLSYSASPATDPKPMTHGPVLPFGEMDEVVAFVSSRNDPRYPSFIVTKSVQNSAIRIYAFTARPDALEATPALLSTHPVHSSLGMTAVGDHGVTNIAGPQSLTAIDSQVDDRHGATKHARTLSDTPGAPSSTTLGRGFPSTLRRSARIDLERRTSGIASAAMGRDPSGRSRRISAMHSGASERRSSSRKDEQATQARDRTLANISHTADGLRFQSQAYPHEAIMDDLGAAGTSMRISTNPATAARLRRSSQAAPRTPYGGPRNSNRASISAAKSRPSMNLSRLDTSVDPTRFSSAIPTGTIDGIRADAIDVEAGIAPDDDDVDLAQIADMDGFARSFACVCLLDEIKLPGASVASDLAGLRVSSASFDRVDPDATYLFLSVPHLEQTFCRRLGFQRLESRDSYRNLPFCKTPSKLQASAVISCSALLPLQVMGSDSTEVLTISQNGVIQLHLGPPSLSRPALDLSTFGPVTQGLEQLATTASSVDLQAAVKGGVSSVQLISAESDESIDVQLDFRSTCTITARVLRVISQTLPHQLAAKIKSRWIQTRFLTGASPRPPHGQAAINKDWTSLVQVLTSSLSPLRADDETAGGLIAHRLFGNDPLLHGLSKLDSIDFEQKGVESATPIKDALQQEEAQCILLTLYLLAEEMRLDNTHSEEGVRRVVHVAVAVAQRHQASGWVDALRTRLVPTRIEAEFVPTIVPLGNTVRSTTGPPANFYHVLLDLAWAGGEQVDSVDSWIRTGRTSVQVANAASTFPVLDAILRTYAIFRQATIDRQDVATAIVESMIKLGLDLEKLRKLPFGISVPLYQAIRHCQIKPPSEKSAEFYHMVQREEIALNTCRQRGSLSTANARKIPEQLIRTLPKDGPLDAICAQLFSRDFRLRDVLAMLKTDTVNSVYVAEGENQTEATIMEQHNAAVAAIGERTKALSPGRAMLFMMSRQFLPTHKWRIPSICLAVKVRPRGMTIEPDNKADPAGLDWPEFHNGVASVLELNLADNVTVDSKWIFAHLGEQVTARHAGFLFGLGLMRQLPTMTPVHVFRYLKMRNNLLTIGFLLGMAVSTVATADPTARHLIGMQLTAFLPSGSAPLNLSTITQTAGLLAMGLVFLGSNHRWTAKRMLDQIGAQESPTPNMQPQHREAYSLSAGLALGLVYMGKGRGNGMKSLPDKRIISRLVHLVKGSSDIKTGFSLPGDLRSDTGSWADLEINLTSAPAALAFGLIFLRSNCKMIADVMAPPQMPRDLDTLRPDVLFVHVLARSIILWDLIEPTNEWLHSVLPSWLQKRIEMGKSISEAAQLAQINMQAGACFAIGLKYAGSKDAQACDCLWQQLHTLDKQVRVQTVSFFSKIRKAAVQAALDQARMSLAMVLAGSGDVDFLRHLRRAHGDVDGDVCYGSHMATHMALGLLFLGGGRFTLGTSDLGVAALLISFLPPFPRWSGDNRAHLQVFRHLWYLAIEPRLLITTDVETDQLVSLPIQIAGVTSKQGDNDGRAFTPLLLPNRPLSGLIQTATDRYWPASIDSSTMTDRTAATAALSKAAASSLTSQKLFVKRKTARLDYLADPHGSRSLSLDETVPLDLCSDSIQSVGPGPAELGEAMRGFSSAGKQRELVRSLSLLSAGEDTMAPVVRAVVMECLTMDKMYVLPAYASVVELQEQGDWLGRYRDVRFADEYYRIHHTRLFGDDAETLVQPGLLTSLRRLAQHHVENDFGCNADVRDAITRYLTSDMTPPEFASDAIYPVLIASELDSVEEVRNLVKFISEHIRASQEASDAESTRARVRLVTDAAFGGENRPPWTRYILDHVVKTP</sequence>
<dbReference type="GO" id="GO:0060090">
    <property type="term" value="F:molecular adaptor activity"/>
    <property type="evidence" value="ECO:0000318"/>
    <property type="project" value="GO_Central"/>
</dbReference>
<feature type="domain" description="Anaphase-promoting complex subunit 1 C-terminal" evidence="7">
    <location>
        <begin position="1867"/>
        <end position="1995"/>
    </location>
</feature>
<feature type="region of interest" description="Disordered" evidence="5">
    <location>
        <begin position="515"/>
        <end position="558"/>
    </location>
</feature>
<accession>A0A0D1CTU9</accession>
<dbReference type="OrthoDB" id="26401at2759"/>
<keyword evidence="4" id="KW-0131">Cell cycle</keyword>
<evidence type="ECO:0000259" key="6">
    <source>
        <dbReference type="Pfam" id="PF12859"/>
    </source>
</evidence>
<evidence type="ECO:0000256" key="3">
    <source>
        <dbReference type="ARBA" id="ARBA00022776"/>
    </source>
</evidence>
<dbReference type="VEuPathDB" id="FungiDB:UMAG_02427"/>
<feature type="compositionally biased region" description="Polar residues" evidence="5">
    <location>
        <begin position="61"/>
        <end position="78"/>
    </location>
</feature>
<dbReference type="EMBL" id="CM003144">
    <property type="protein sequence ID" value="KIS69913.1"/>
    <property type="molecule type" value="Genomic_DNA"/>
</dbReference>
<dbReference type="Pfam" id="PF18122">
    <property type="entry name" value="APC1_C"/>
    <property type="match status" value="1"/>
</dbReference>
<dbReference type="KEGG" id="uma:UMAG_02427"/>
<organism evidence="8 9">
    <name type="scientific">Mycosarcoma maydis</name>
    <name type="common">Corn smut fungus</name>
    <name type="synonym">Ustilago maydis</name>
    <dbReference type="NCBI Taxonomy" id="5270"/>
    <lineage>
        <taxon>Eukaryota</taxon>
        <taxon>Fungi</taxon>
        <taxon>Dikarya</taxon>
        <taxon>Basidiomycota</taxon>
        <taxon>Ustilaginomycotina</taxon>
        <taxon>Ustilaginomycetes</taxon>
        <taxon>Ustilaginales</taxon>
        <taxon>Ustilaginaceae</taxon>
        <taxon>Mycosarcoma</taxon>
    </lineage>
</organism>
<dbReference type="eggNOG" id="KOG1858">
    <property type="taxonomic scope" value="Eukaryota"/>
</dbReference>
<dbReference type="InterPro" id="IPR049255">
    <property type="entry name" value="Apc1_N"/>
</dbReference>
<evidence type="ECO:0000313" key="9">
    <source>
        <dbReference type="Proteomes" id="UP000000561"/>
    </source>
</evidence>
<name>A0A0D1CTU9_MYCMD</name>
<dbReference type="OMA" id="KWIFAHL"/>
<dbReference type="Proteomes" id="UP000000561">
    <property type="component" value="Chromosome 5"/>
</dbReference>
<dbReference type="RefSeq" id="XP_011388717.1">
    <property type="nucleotide sequence ID" value="XM_011390415.1"/>
</dbReference>
<dbReference type="PANTHER" id="PTHR12827">
    <property type="entry name" value="MEIOTIC CHECKPOINT REGULATOR TSG24 FAMILY MEMBER"/>
    <property type="match status" value="1"/>
</dbReference>
<dbReference type="FunFam" id="1.25.10.10:FF:000955">
    <property type="entry name" value="Related to negative regulator of mitosis"/>
    <property type="match status" value="1"/>
</dbReference>
<dbReference type="STRING" id="237631.A0A0D1CTU9"/>
<feature type="region of interest" description="Disordered" evidence="5">
    <location>
        <begin position="52"/>
        <end position="80"/>
    </location>
</feature>
<proteinExistence type="inferred from homology"/>
<dbReference type="GO" id="GO:0005680">
    <property type="term" value="C:anaphase-promoting complex"/>
    <property type="evidence" value="ECO:0000318"/>
    <property type="project" value="GO_Central"/>
</dbReference>
<evidence type="ECO:0000256" key="4">
    <source>
        <dbReference type="ARBA" id="ARBA00023306"/>
    </source>
</evidence>
<dbReference type="InParanoid" id="A0A0D1CTU9"/>
<feature type="region of interest" description="Disordered" evidence="5">
    <location>
        <begin position="1"/>
        <end position="25"/>
    </location>
</feature>
<dbReference type="GO" id="GO:0051301">
    <property type="term" value="P:cell division"/>
    <property type="evidence" value="ECO:0007669"/>
    <property type="project" value="UniProtKB-KW"/>
</dbReference>
<feature type="domain" description="Anaphase-promoting complex subunit 1 N-terminal" evidence="6">
    <location>
        <begin position="74"/>
        <end position="275"/>
    </location>
</feature>
<dbReference type="GO" id="GO:0007091">
    <property type="term" value="P:metaphase/anaphase transition of mitotic cell cycle"/>
    <property type="evidence" value="ECO:0000318"/>
    <property type="project" value="GO_Central"/>
</dbReference>
<evidence type="ECO:0000259" key="7">
    <source>
        <dbReference type="Pfam" id="PF18122"/>
    </source>
</evidence>
<dbReference type="InterPro" id="IPR024990">
    <property type="entry name" value="Apc1"/>
</dbReference>
<dbReference type="GeneID" id="23563175"/>
<keyword evidence="2" id="KW-0132">Cell division</keyword>
<dbReference type="GO" id="GO:0031145">
    <property type="term" value="P:anaphase-promoting complex-dependent catabolic process"/>
    <property type="evidence" value="ECO:0000318"/>
    <property type="project" value="GO_Central"/>
</dbReference>
<keyword evidence="9" id="KW-1185">Reference proteome</keyword>
<keyword evidence="3" id="KW-0498">Mitosis</keyword>
<dbReference type="GO" id="GO:0070979">
    <property type="term" value="P:protein K11-linked ubiquitination"/>
    <property type="evidence" value="ECO:0000318"/>
    <property type="project" value="GO_Central"/>
</dbReference>
<evidence type="ECO:0000313" key="8">
    <source>
        <dbReference type="EMBL" id="KIS69913.1"/>
    </source>
</evidence>
<evidence type="ECO:0000256" key="5">
    <source>
        <dbReference type="SAM" id="MobiDB-lite"/>
    </source>
</evidence>
<gene>
    <name evidence="8" type="ORF">UMAG_02427</name>
</gene>
<evidence type="ECO:0000256" key="1">
    <source>
        <dbReference type="ARBA" id="ARBA00010547"/>
    </source>
</evidence>
<dbReference type="Pfam" id="PF12859">
    <property type="entry name" value="ANAPC1"/>
    <property type="match status" value="1"/>
</dbReference>
<feature type="compositionally biased region" description="Polar residues" evidence="5">
    <location>
        <begin position="396"/>
        <end position="408"/>
    </location>
</feature>
<protein>
    <submittedName>
        <fullName evidence="8">Uncharacterized protein</fullName>
    </submittedName>
</protein>
<feature type="region of interest" description="Disordered" evidence="5">
    <location>
        <begin position="383"/>
        <end position="482"/>
    </location>
</feature>
<comment type="similarity">
    <text evidence="1">Belongs to the APC1 family.</text>
</comment>
<dbReference type="Gene3D" id="1.25.10.10">
    <property type="entry name" value="Leucine-rich Repeat Variant"/>
    <property type="match status" value="2"/>
</dbReference>